<dbReference type="PANTHER" id="PTHR34090:SF1">
    <property type="entry name" value="LARGE RIBOSOMAL SUBUNIT PROTEIN ML52"/>
    <property type="match status" value="1"/>
</dbReference>
<dbReference type="PANTHER" id="PTHR34090">
    <property type="entry name" value="39S RIBOSOMAL PROTEIN L52, MITOCHONDRIAL"/>
    <property type="match status" value="1"/>
</dbReference>
<feature type="compositionally biased region" description="Gly residues" evidence="9">
    <location>
        <begin position="124"/>
        <end position="145"/>
    </location>
</feature>
<evidence type="ECO:0000256" key="4">
    <source>
        <dbReference type="ARBA" id="ARBA00022980"/>
    </source>
</evidence>
<evidence type="ECO:0000256" key="9">
    <source>
        <dbReference type="SAM" id="MobiDB-lite"/>
    </source>
</evidence>
<feature type="region of interest" description="Disordered" evidence="9">
    <location>
        <begin position="217"/>
        <end position="248"/>
    </location>
</feature>
<evidence type="ECO:0000256" key="7">
    <source>
        <dbReference type="ARBA" id="ARBA00035181"/>
    </source>
</evidence>
<keyword evidence="4" id="KW-0689">Ribosomal protein</keyword>
<comment type="subcellular location">
    <subcellularLocation>
        <location evidence="1">Mitochondrion</location>
    </subcellularLocation>
</comment>
<evidence type="ECO:0000256" key="2">
    <source>
        <dbReference type="ARBA" id="ARBA00007232"/>
    </source>
</evidence>
<feature type="region of interest" description="Disordered" evidence="9">
    <location>
        <begin position="118"/>
        <end position="167"/>
    </location>
</feature>
<dbReference type="Pfam" id="PF18699">
    <property type="entry name" value="MRPL52"/>
    <property type="match status" value="1"/>
</dbReference>
<protein>
    <recommendedName>
        <fullName evidence="7">Large ribosomal subunit protein mL52</fullName>
    </recommendedName>
    <alternativeName>
        <fullName evidence="8">39S ribosomal protein L52, mitochondrial</fullName>
    </alternativeName>
</protein>
<dbReference type="GO" id="GO:0003735">
    <property type="term" value="F:structural constituent of ribosome"/>
    <property type="evidence" value="ECO:0007669"/>
    <property type="project" value="InterPro"/>
</dbReference>
<reference evidence="10" key="2">
    <citation type="submission" date="2025-08" db="UniProtKB">
        <authorList>
            <consortium name="Ensembl"/>
        </authorList>
    </citation>
    <scope>IDENTIFICATION</scope>
</reference>
<reference evidence="10 11" key="1">
    <citation type="journal article" date="2011" name="Proc. Natl. Acad. Sci. U.S.A.">
        <title>Genetic diversity and population structure of the endangered marsupial Sarcophilus harrisii (Tasmanian devil).</title>
        <authorList>
            <person name="Miller W."/>
            <person name="Hayes V.M."/>
            <person name="Ratan A."/>
            <person name="Petersen D.C."/>
            <person name="Wittekindt N.E."/>
            <person name="Miller J."/>
            <person name="Walenz B."/>
            <person name="Knight J."/>
            <person name="Qi J."/>
            <person name="Zhao F."/>
            <person name="Wang Q."/>
            <person name="Bedoya-Reina O.C."/>
            <person name="Katiyar N."/>
            <person name="Tomsho L.P."/>
            <person name="Kasson L.M."/>
            <person name="Hardie R.A."/>
            <person name="Woodbridge P."/>
            <person name="Tindall E.A."/>
            <person name="Bertelsen M.F."/>
            <person name="Dixon D."/>
            <person name="Pyecroft S."/>
            <person name="Helgen K.M."/>
            <person name="Lesk A.M."/>
            <person name="Pringle T.H."/>
            <person name="Patterson N."/>
            <person name="Zhang Y."/>
            <person name="Kreiss A."/>
            <person name="Woods G.M."/>
            <person name="Jones M.E."/>
            <person name="Schuster S.C."/>
        </authorList>
    </citation>
    <scope>NUCLEOTIDE SEQUENCE [LARGE SCALE GENOMIC DNA]</scope>
</reference>
<dbReference type="GO" id="GO:0032543">
    <property type="term" value="P:mitochondrial translation"/>
    <property type="evidence" value="ECO:0007669"/>
    <property type="project" value="InterPro"/>
</dbReference>
<name>A0A7N4NN31_SARHA</name>
<comment type="similarity">
    <text evidence="2">Belongs to the mitochondrion-specific ribosomal protein mL52 family.</text>
</comment>
<dbReference type="GeneTree" id="ENSGT00390000005763"/>
<keyword evidence="6" id="KW-0687">Ribonucleoprotein</keyword>
<reference evidence="10" key="3">
    <citation type="submission" date="2025-09" db="UniProtKB">
        <authorList>
            <consortium name="Ensembl"/>
        </authorList>
    </citation>
    <scope>IDENTIFICATION</scope>
</reference>
<dbReference type="InterPro" id="IPR034596">
    <property type="entry name" value="Ribosomal_mL52"/>
</dbReference>
<proteinExistence type="inferred from homology"/>
<keyword evidence="5" id="KW-0496">Mitochondrion</keyword>
<dbReference type="InParanoid" id="A0A7N4NN31"/>
<feature type="compositionally biased region" description="Basic and acidic residues" evidence="9">
    <location>
        <begin position="217"/>
        <end position="234"/>
    </location>
</feature>
<evidence type="ECO:0000313" key="11">
    <source>
        <dbReference type="Proteomes" id="UP000007648"/>
    </source>
</evidence>
<dbReference type="AlphaFoldDB" id="A0A7N4NN31"/>
<dbReference type="Proteomes" id="UP000007648">
    <property type="component" value="Unassembled WGS sequence"/>
</dbReference>
<feature type="compositionally biased region" description="Low complexity" evidence="9">
    <location>
        <begin position="146"/>
        <end position="157"/>
    </location>
</feature>
<gene>
    <name evidence="10" type="primary">MRPL52</name>
</gene>
<dbReference type="GO" id="GO:0005762">
    <property type="term" value="C:mitochondrial large ribosomal subunit"/>
    <property type="evidence" value="ECO:0007669"/>
    <property type="project" value="InterPro"/>
</dbReference>
<organism evidence="10 11">
    <name type="scientific">Sarcophilus harrisii</name>
    <name type="common">Tasmanian devil</name>
    <name type="synonym">Sarcophilus laniarius</name>
    <dbReference type="NCBI Taxonomy" id="9305"/>
    <lineage>
        <taxon>Eukaryota</taxon>
        <taxon>Metazoa</taxon>
        <taxon>Chordata</taxon>
        <taxon>Craniata</taxon>
        <taxon>Vertebrata</taxon>
        <taxon>Euteleostomi</taxon>
        <taxon>Mammalia</taxon>
        <taxon>Metatheria</taxon>
        <taxon>Dasyuromorphia</taxon>
        <taxon>Dasyuridae</taxon>
        <taxon>Sarcophilus</taxon>
    </lineage>
</organism>
<sequence length="248" mass="26139">MCLIKMATASCPYEDRRWQVFSVLPQDGGSLELRRQDGGPRLSPRGLWLGTSAPPFPVGPPLPVSSILPVAGPFVVGRWEGGMDGLRWGGWAPGPGARALFPLGAEPRAGGPGWQRVANPVRGRAGGGGGSRGPGPVGGGVGAGGASLTSGLSSPTPRQGLAASPSGYGPLTELPDWSYADGRCAPPMKGQLHRKAQREKLARRIVLLSQEMDAGLKKWEQQQQEKRQEEEKKGQNLLKPKGSSMKDP</sequence>
<evidence type="ECO:0000256" key="8">
    <source>
        <dbReference type="ARBA" id="ARBA00035425"/>
    </source>
</evidence>
<evidence type="ECO:0000256" key="1">
    <source>
        <dbReference type="ARBA" id="ARBA00004173"/>
    </source>
</evidence>
<dbReference type="Ensembl" id="ENSSHAT00000045753.1">
    <property type="protein sequence ID" value="ENSSHAP00000025614.1"/>
    <property type="gene ID" value="ENSSHAG00000029770.1"/>
</dbReference>
<keyword evidence="11" id="KW-1185">Reference proteome</keyword>
<evidence type="ECO:0000256" key="6">
    <source>
        <dbReference type="ARBA" id="ARBA00023274"/>
    </source>
</evidence>
<evidence type="ECO:0000313" key="10">
    <source>
        <dbReference type="Ensembl" id="ENSSHAP00000025614.1"/>
    </source>
</evidence>
<accession>A0A7N4NN31</accession>
<evidence type="ECO:0000256" key="3">
    <source>
        <dbReference type="ARBA" id="ARBA00022946"/>
    </source>
</evidence>
<evidence type="ECO:0000256" key="5">
    <source>
        <dbReference type="ARBA" id="ARBA00023128"/>
    </source>
</evidence>
<keyword evidence="3" id="KW-0809">Transit peptide</keyword>